<keyword evidence="2 8" id="KW-0121">Carboxypeptidase</keyword>
<dbReference type="Gene3D" id="6.10.250.940">
    <property type="match status" value="1"/>
</dbReference>
<evidence type="ECO:0000256" key="1">
    <source>
        <dbReference type="ARBA" id="ARBA00009431"/>
    </source>
</evidence>
<dbReference type="EMBL" id="QPKB01000002">
    <property type="protein sequence ID" value="RWR75417.1"/>
    <property type="molecule type" value="Genomic_DNA"/>
</dbReference>
<dbReference type="GO" id="GO:0004185">
    <property type="term" value="F:serine-type carboxypeptidase activity"/>
    <property type="evidence" value="ECO:0007669"/>
    <property type="project" value="UniProtKB-UniRule"/>
</dbReference>
<accession>A0A3S3NUG9</accession>
<comment type="similarity">
    <text evidence="1 8">Belongs to the peptidase S10 family.</text>
</comment>
<proteinExistence type="inferred from homology"/>
<keyword evidence="10" id="KW-1185">Reference proteome</keyword>
<dbReference type="InterPro" id="IPR018202">
    <property type="entry name" value="Ser_caboxypep_ser_AS"/>
</dbReference>
<dbReference type="InterPro" id="IPR001563">
    <property type="entry name" value="Peptidase_S10"/>
</dbReference>
<dbReference type="Pfam" id="PF00450">
    <property type="entry name" value="Peptidase_S10"/>
    <property type="match status" value="1"/>
</dbReference>
<dbReference type="Gene3D" id="3.40.50.1820">
    <property type="entry name" value="alpha/beta hydrolase"/>
    <property type="match status" value="1"/>
</dbReference>
<dbReference type="GO" id="GO:0006508">
    <property type="term" value="P:proteolysis"/>
    <property type="evidence" value="ECO:0007669"/>
    <property type="project" value="UniProtKB-KW"/>
</dbReference>
<evidence type="ECO:0000256" key="5">
    <source>
        <dbReference type="ARBA" id="ARBA00022801"/>
    </source>
</evidence>
<evidence type="ECO:0000313" key="9">
    <source>
        <dbReference type="EMBL" id="RWR75417.1"/>
    </source>
</evidence>
<protein>
    <recommendedName>
        <fullName evidence="8">Carboxypeptidase</fullName>
        <ecNumber evidence="8">3.4.16.-</ecNumber>
    </recommendedName>
</protein>
<evidence type="ECO:0000313" key="10">
    <source>
        <dbReference type="Proteomes" id="UP000283530"/>
    </source>
</evidence>
<dbReference type="EC" id="3.4.16.-" evidence="8"/>
<keyword evidence="5 8" id="KW-0378">Hydrolase</keyword>
<evidence type="ECO:0000256" key="3">
    <source>
        <dbReference type="ARBA" id="ARBA00022670"/>
    </source>
</evidence>
<comment type="caution">
    <text evidence="9">The sequence shown here is derived from an EMBL/GenBank/DDBJ whole genome shotgun (WGS) entry which is preliminary data.</text>
</comment>
<reference evidence="9 10" key="1">
    <citation type="journal article" date="2019" name="Nat. Plants">
        <title>Stout camphor tree genome fills gaps in understanding of flowering plant genome evolution.</title>
        <authorList>
            <person name="Chaw S.M."/>
            <person name="Liu Y.C."/>
            <person name="Wu Y.W."/>
            <person name="Wang H.Y."/>
            <person name="Lin C.I."/>
            <person name="Wu C.S."/>
            <person name="Ke H.M."/>
            <person name="Chang L.Y."/>
            <person name="Hsu C.Y."/>
            <person name="Yang H.T."/>
            <person name="Sudianto E."/>
            <person name="Hsu M.H."/>
            <person name="Wu K.P."/>
            <person name="Wang L.N."/>
            <person name="Leebens-Mack J.H."/>
            <person name="Tsai I.J."/>
        </authorList>
    </citation>
    <scope>NUCLEOTIDE SEQUENCE [LARGE SCALE GENOMIC DNA]</scope>
    <source>
        <strain evidence="10">cv. Chaw 1501</strain>
        <tissue evidence="9">Young leaves</tissue>
    </source>
</reference>
<keyword evidence="3 8" id="KW-0645">Protease</keyword>
<evidence type="ECO:0000256" key="7">
    <source>
        <dbReference type="ARBA" id="ARBA00023180"/>
    </source>
</evidence>
<dbReference type="Gene3D" id="3.40.50.11320">
    <property type="match status" value="1"/>
</dbReference>
<dbReference type="InterPro" id="IPR029058">
    <property type="entry name" value="AB_hydrolase_fold"/>
</dbReference>
<dbReference type="OrthoDB" id="443318at2759"/>
<dbReference type="PANTHER" id="PTHR11802:SF32">
    <property type="entry name" value="SERINE CARBOXYPEPTIDASE-LIKE 29"/>
    <property type="match status" value="1"/>
</dbReference>
<keyword evidence="4 8" id="KW-0732">Signal</keyword>
<dbReference type="PROSITE" id="PS00560">
    <property type="entry name" value="CARBOXYPEPT_SER_HIS"/>
    <property type="match status" value="1"/>
</dbReference>
<keyword evidence="7" id="KW-0325">Glycoprotein</keyword>
<dbReference type="PRINTS" id="PR00724">
    <property type="entry name" value="CRBOXYPTASEC"/>
</dbReference>
<dbReference type="InterPro" id="IPR033124">
    <property type="entry name" value="Ser_caboxypep_his_AS"/>
</dbReference>
<keyword evidence="6" id="KW-1015">Disulfide bond</keyword>
<dbReference type="AlphaFoldDB" id="A0A3S3NUG9"/>
<dbReference type="SUPFAM" id="SSF53474">
    <property type="entry name" value="alpha/beta-Hydrolases"/>
    <property type="match status" value="1"/>
</dbReference>
<evidence type="ECO:0000256" key="4">
    <source>
        <dbReference type="ARBA" id="ARBA00022729"/>
    </source>
</evidence>
<dbReference type="GO" id="GO:0005773">
    <property type="term" value="C:vacuole"/>
    <property type="evidence" value="ECO:0007669"/>
    <property type="project" value="TreeGrafter"/>
</dbReference>
<gene>
    <name evidence="9" type="ORF">CKAN_00379500</name>
</gene>
<dbReference type="FunFam" id="3.40.50.1820:FF:000579">
    <property type="entry name" value="Carboxypeptidase"/>
    <property type="match status" value="1"/>
</dbReference>
<name>A0A3S3NUG9_9MAGN</name>
<organism evidence="9 10">
    <name type="scientific">Cinnamomum micranthum f. kanehirae</name>
    <dbReference type="NCBI Taxonomy" id="337451"/>
    <lineage>
        <taxon>Eukaryota</taxon>
        <taxon>Viridiplantae</taxon>
        <taxon>Streptophyta</taxon>
        <taxon>Embryophyta</taxon>
        <taxon>Tracheophyta</taxon>
        <taxon>Spermatophyta</taxon>
        <taxon>Magnoliopsida</taxon>
        <taxon>Magnoliidae</taxon>
        <taxon>Laurales</taxon>
        <taxon>Lauraceae</taxon>
        <taxon>Cinnamomum</taxon>
    </lineage>
</organism>
<dbReference type="Proteomes" id="UP000283530">
    <property type="component" value="Unassembled WGS sequence"/>
</dbReference>
<dbReference type="PROSITE" id="PS00131">
    <property type="entry name" value="CARBOXYPEPT_SER_SER"/>
    <property type="match status" value="1"/>
</dbReference>
<dbReference type="FunFam" id="3.40.50.11320:FF:000001">
    <property type="entry name" value="Carboxypeptidase"/>
    <property type="match status" value="1"/>
</dbReference>
<feature type="signal peptide" evidence="8">
    <location>
        <begin position="1"/>
        <end position="31"/>
    </location>
</feature>
<evidence type="ECO:0000256" key="2">
    <source>
        <dbReference type="ARBA" id="ARBA00022645"/>
    </source>
</evidence>
<evidence type="ECO:0000256" key="6">
    <source>
        <dbReference type="ARBA" id="ARBA00023157"/>
    </source>
</evidence>
<dbReference type="PANTHER" id="PTHR11802">
    <property type="entry name" value="SERINE PROTEASE FAMILY S10 SERINE CARBOXYPEPTIDASE"/>
    <property type="match status" value="1"/>
</dbReference>
<sequence length="475" mass="53082">MIEQRKKDKWVIVVFHSLLLVLLLSFQRACCSFSSHSKQQKDKVTELPGQPNVSFAQYSGYVSVNKDSGRTLFYWFVEAVEDPASKPLVLWLNGGPGCSSIAYGLAEEVGPFRVNADGKSLYSNPYSWNQVANMLFLDSPVGVGFSYSNNSQDLLTNGDERTAKDSLAFLQKWFKRFPQYKGRELYLAGESYAGHYVPQLAQAIVQSRKLTGEKSINLKGYMVGNALTDDFHDHLGIFQFMWSSGLISDETYKLLNIFCDYQSFVHTSQFCETILDIASEELGNIDPYSIFTPPCTSNTTFPNKLLKRLHSVGHIGEKYDPCTAEHSTVYFNLPEVQKALHVDPAVAPSQWVTCSGLVNLNWKDSPRSVLNIYRELIQSGLRIWMFSGDTDAVIPVTSTRYSIDALKLPTVTPWHAWYHDGQVGGSTQVYKGLTFVTVRGAGHEVPLHKPKLARALIEAFLSGTPMPTLAGHDES</sequence>
<feature type="chain" id="PRO_5018377467" description="Carboxypeptidase" evidence="8">
    <location>
        <begin position="32"/>
        <end position="475"/>
    </location>
</feature>
<evidence type="ECO:0000256" key="8">
    <source>
        <dbReference type="RuleBase" id="RU361156"/>
    </source>
</evidence>